<comment type="caution">
    <text evidence="10">The sequence shown here is derived from an EMBL/GenBank/DDBJ whole genome shotgun (WGS) entry which is preliminary data.</text>
</comment>
<comment type="pathway">
    <text evidence="2">Amino-acid biosynthesis; L-isoleucine biosynthesis; L-isoleucine from 2-oxobutanoate: step 4/4.</text>
</comment>
<comment type="catalytic activity">
    <reaction evidence="8">
        <text>L-isoleucine + 2-oxoglutarate = (S)-3-methyl-2-oxopentanoate + L-glutamate</text>
        <dbReference type="Rhea" id="RHEA:24801"/>
        <dbReference type="ChEBI" id="CHEBI:16810"/>
        <dbReference type="ChEBI" id="CHEBI:29985"/>
        <dbReference type="ChEBI" id="CHEBI:35146"/>
        <dbReference type="ChEBI" id="CHEBI:58045"/>
        <dbReference type="EC" id="2.6.1.42"/>
    </reaction>
</comment>
<dbReference type="RefSeq" id="WP_237055692.1">
    <property type="nucleotide sequence ID" value="NZ_JAKJPO010000008.1"/>
</dbReference>
<dbReference type="SUPFAM" id="SSF56752">
    <property type="entry name" value="D-aminoacid aminotransferase-like PLP-dependent enzymes"/>
    <property type="match status" value="1"/>
</dbReference>
<comment type="catalytic activity">
    <reaction evidence="9">
        <text>L-leucine + 2-oxoglutarate = 4-methyl-2-oxopentanoate + L-glutamate</text>
        <dbReference type="Rhea" id="RHEA:18321"/>
        <dbReference type="ChEBI" id="CHEBI:16810"/>
        <dbReference type="ChEBI" id="CHEBI:17865"/>
        <dbReference type="ChEBI" id="CHEBI:29985"/>
        <dbReference type="ChEBI" id="CHEBI:57427"/>
        <dbReference type="EC" id="2.6.1.42"/>
    </reaction>
</comment>
<dbReference type="PANTHER" id="PTHR42743">
    <property type="entry name" value="AMINO-ACID AMINOTRANSFERASE"/>
    <property type="match status" value="1"/>
</dbReference>
<comment type="similarity">
    <text evidence="5">Belongs to the class-IV pyridoxal-phosphate-dependent aminotransferase family.</text>
</comment>
<sequence>MSNSIHDFHDDPRNAGIRIWINGELKPRAEATVSVFDSGFVLGDGVWEGLRVVDGHPAFLDAHLDRLYEGARAIAMDIGLDRTQLTRAIYETLAANDMRDGVHIRLMVTRGVKRTPYQDPRVTVGPATVVIIAEHKTAKPEILATGLNLFTVHVRRGYPDVQDPKLNSHSKLNCITACIQATAAGADEGLMLDPHGFVATCNSTHFFIVRRGEVWTSTGDYCLGGITRANVLRACHEADIPAFEKNFSLTEVYGADEAFVTGTFAGVVPVRQIDGRLIGDGAPGPMVARLQQLYKALVARDITFRAGERLA</sequence>
<comment type="pathway">
    <text evidence="3">Amino-acid biosynthesis; L-valine biosynthesis; L-valine from pyruvate: step 4/4.</text>
</comment>
<proteinExistence type="inferred from homology"/>
<name>A0ABS9HV74_9GAMM</name>
<dbReference type="Pfam" id="PF01063">
    <property type="entry name" value="Aminotran_4"/>
    <property type="match status" value="1"/>
</dbReference>
<keyword evidence="11" id="KW-1185">Reference proteome</keyword>
<evidence type="ECO:0000256" key="4">
    <source>
        <dbReference type="ARBA" id="ARBA00005072"/>
    </source>
</evidence>
<dbReference type="InterPro" id="IPR043132">
    <property type="entry name" value="BCAT-like_C"/>
</dbReference>
<evidence type="ECO:0000313" key="11">
    <source>
        <dbReference type="Proteomes" id="UP001430796"/>
    </source>
</evidence>
<dbReference type="InterPro" id="IPR036038">
    <property type="entry name" value="Aminotransferase-like"/>
</dbReference>
<evidence type="ECO:0000256" key="2">
    <source>
        <dbReference type="ARBA" id="ARBA00004824"/>
    </source>
</evidence>
<dbReference type="InterPro" id="IPR001544">
    <property type="entry name" value="Aminotrans_IV"/>
</dbReference>
<comment type="pathway">
    <text evidence="4">Amino-acid biosynthesis; L-leucine biosynthesis; L-leucine from 3-methyl-2-oxobutanoate: step 4/4.</text>
</comment>
<dbReference type="Proteomes" id="UP001430796">
    <property type="component" value="Unassembled WGS sequence"/>
</dbReference>
<dbReference type="EMBL" id="JAKJPO010000008">
    <property type="protein sequence ID" value="MCF7222786.1"/>
    <property type="molecule type" value="Genomic_DNA"/>
</dbReference>
<dbReference type="Gene3D" id="3.30.470.10">
    <property type="match status" value="1"/>
</dbReference>
<comment type="catalytic activity">
    <reaction evidence="7">
        <text>L-valine + 2-oxoglutarate = 3-methyl-2-oxobutanoate + L-glutamate</text>
        <dbReference type="Rhea" id="RHEA:24813"/>
        <dbReference type="ChEBI" id="CHEBI:11851"/>
        <dbReference type="ChEBI" id="CHEBI:16810"/>
        <dbReference type="ChEBI" id="CHEBI:29985"/>
        <dbReference type="ChEBI" id="CHEBI:57762"/>
        <dbReference type="EC" id="2.6.1.42"/>
    </reaction>
</comment>
<keyword evidence="10" id="KW-0032">Aminotransferase</keyword>
<protein>
    <recommendedName>
        <fullName evidence="6">branched-chain-amino-acid transaminase</fullName>
        <ecNumber evidence="6">2.6.1.42</ecNumber>
    </recommendedName>
</protein>
<accession>A0ABS9HV74</accession>
<keyword evidence="10" id="KW-0808">Transferase</keyword>
<dbReference type="EC" id="2.6.1.42" evidence="6"/>
<dbReference type="InterPro" id="IPR050571">
    <property type="entry name" value="Class-IV_PLP-Dep_Aminotrnsfr"/>
</dbReference>
<evidence type="ECO:0000256" key="3">
    <source>
        <dbReference type="ARBA" id="ARBA00004931"/>
    </source>
</evidence>
<evidence type="ECO:0000256" key="1">
    <source>
        <dbReference type="ARBA" id="ARBA00003109"/>
    </source>
</evidence>
<evidence type="ECO:0000256" key="5">
    <source>
        <dbReference type="ARBA" id="ARBA00009320"/>
    </source>
</evidence>
<dbReference type="PANTHER" id="PTHR42743:SF11">
    <property type="entry name" value="AMINODEOXYCHORISMATE LYASE"/>
    <property type="match status" value="1"/>
</dbReference>
<dbReference type="InterPro" id="IPR043131">
    <property type="entry name" value="BCAT-like_N"/>
</dbReference>
<gene>
    <name evidence="10" type="ORF">L3V18_13485</name>
</gene>
<reference evidence="10 11" key="3">
    <citation type="submission" date="2022-01" db="EMBL/GenBank/DDBJ databases">
        <authorList>
            <person name="Zhou L.Y."/>
        </authorList>
    </citation>
    <scope>NUCLEOTIDE SEQUENCE [LARGE SCALE GENOMIC DNA]</scope>
    <source>
        <strain evidence="10 11">TLK-CK17</strain>
    </source>
</reference>
<comment type="function">
    <text evidence="1">Acts on leucine, isoleucine and valine.</text>
</comment>
<evidence type="ECO:0000313" key="10">
    <source>
        <dbReference type="EMBL" id="MCF7222786.1"/>
    </source>
</evidence>
<evidence type="ECO:0000256" key="8">
    <source>
        <dbReference type="ARBA" id="ARBA00048798"/>
    </source>
</evidence>
<organism evidence="10 11">
    <name type="scientific">Marilutibacter chinensis</name>
    <dbReference type="NCBI Taxonomy" id="2912247"/>
    <lineage>
        <taxon>Bacteria</taxon>
        <taxon>Pseudomonadati</taxon>
        <taxon>Pseudomonadota</taxon>
        <taxon>Gammaproteobacteria</taxon>
        <taxon>Lysobacterales</taxon>
        <taxon>Lysobacteraceae</taxon>
        <taxon>Marilutibacter</taxon>
    </lineage>
</organism>
<dbReference type="Gene3D" id="3.20.10.10">
    <property type="entry name" value="D-amino Acid Aminotransferase, subunit A, domain 2"/>
    <property type="match status" value="1"/>
</dbReference>
<reference evidence="10 11" key="2">
    <citation type="submission" date="2022-01" db="EMBL/GenBank/DDBJ databases">
        <title>Lysobacter chinensis sp. nov., a bacterium isolated from cow dung compost.</title>
        <authorList>
            <person name="Liu Y."/>
        </authorList>
    </citation>
    <scope>NUCLEOTIDE SEQUENCE [LARGE SCALE GENOMIC DNA]</scope>
    <source>
        <strain evidence="10 11">TLK-CK17</strain>
    </source>
</reference>
<evidence type="ECO:0000256" key="7">
    <source>
        <dbReference type="ARBA" id="ARBA00048212"/>
    </source>
</evidence>
<dbReference type="GO" id="GO:0008483">
    <property type="term" value="F:transaminase activity"/>
    <property type="evidence" value="ECO:0007669"/>
    <property type="project" value="UniProtKB-KW"/>
</dbReference>
<evidence type="ECO:0000256" key="6">
    <source>
        <dbReference type="ARBA" id="ARBA00013053"/>
    </source>
</evidence>
<evidence type="ECO:0000256" key="9">
    <source>
        <dbReference type="ARBA" id="ARBA00049229"/>
    </source>
</evidence>
<reference evidence="11" key="1">
    <citation type="submission" date="2022-01" db="EMBL/GenBank/DDBJ databases">
        <title>Lysobacter chinensis sp. nov., a bacterium isolated from cow dung compost.</title>
        <authorList>
            <person name="Zhou L.Y."/>
        </authorList>
    </citation>
    <scope>NUCLEOTIDE SEQUENCE [LARGE SCALE GENOMIC DNA]</scope>
    <source>
        <strain evidence="11">TLK-CK17</strain>
    </source>
</reference>